<organism evidence="10 11">
    <name type="scientific">Nepenthes gracilis</name>
    <name type="common">Slender pitcher plant</name>
    <dbReference type="NCBI Taxonomy" id="150966"/>
    <lineage>
        <taxon>Eukaryota</taxon>
        <taxon>Viridiplantae</taxon>
        <taxon>Streptophyta</taxon>
        <taxon>Embryophyta</taxon>
        <taxon>Tracheophyta</taxon>
        <taxon>Spermatophyta</taxon>
        <taxon>Magnoliopsida</taxon>
        <taxon>eudicotyledons</taxon>
        <taxon>Gunneridae</taxon>
        <taxon>Pentapetalae</taxon>
        <taxon>Caryophyllales</taxon>
        <taxon>Nepenthaceae</taxon>
        <taxon>Nepenthes</taxon>
    </lineage>
</organism>
<comment type="similarity">
    <text evidence="1 7">Belongs to the expansin family. Expansin A subfamily.</text>
</comment>
<dbReference type="Pfam" id="PF03330">
    <property type="entry name" value="DPBB_1"/>
    <property type="match status" value="1"/>
</dbReference>
<comment type="subcellular location">
    <subcellularLocation>
        <location evidence="7">Secreted</location>
        <location evidence="7">Cell wall</location>
    </subcellularLocation>
    <subcellularLocation>
        <location evidence="7">Membrane</location>
        <topology evidence="7">Peripheral membrane protein</topology>
    </subcellularLocation>
</comment>
<reference evidence="10" key="1">
    <citation type="submission" date="2023-05" db="EMBL/GenBank/DDBJ databases">
        <title>Nepenthes gracilis genome sequencing.</title>
        <authorList>
            <person name="Fukushima K."/>
        </authorList>
    </citation>
    <scope>NUCLEOTIDE SEQUENCE</scope>
    <source>
        <strain evidence="10">SING2019-196</strain>
    </source>
</reference>
<dbReference type="EMBL" id="BSYO01000025">
    <property type="protein sequence ID" value="GMH23186.1"/>
    <property type="molecule type" value="Genomic_DNA"/>
</dbReference>
<comment type="function">
    <text evidence="7">Causes loosening and extension of plant cell walls by disrupting non-covalent bonding between cellulose microfibrils and matrix glucans. No enzymatic activity has been found.</text>
</comment>
<evidence type="ECO:0000259" key="9">
    <source>
        <dbReference type="PROSITE" id="PS50843"/>
    </source>
</evidence>
<dbReference type="Proteomes" id="UP001279734">
    <property type="component" value="Unassembled WGS sequence"/>
</dbReference>
<protein>
    <recommendedName>
        <fullName evidence="7">Expansin</fullName>
    </recommendedName>
</protein>
<dbReference type="CDD" id="cd22274">
    <property type="entry name" value="DPBB_EXPA_N"/>
    <property type="match status" value="1"/>
</dbReference>
<evidence type="ECO:0000256" key="1">
    <source>
        <dbReference type="ARBA" id="ARBA00005392"/>
    </source>
</evidence>
<dbReference type="SMART" id="SM00837">
    <property type="entry name" value="DPBB_1"/>
    <property type="match status" value="1"/>
</dbReference>
<dbReference type="PROSITE" id="PS50842">
    <property type="entry name" value="EXPANSIN_EG45"/>
    <property type="match status" value="1"/>
</dbReference>
<feature type="domain" description="Expansin-like EG45" evidence="8">
    <location>
        <begin position="53"/>
        <end position="164"/>
    </location>
</feature>
<name>A0AAD3T5Y2_NEPGR</name>
<evidence type="ECO:0000256" key="3">
    <source>
        <dbReference type="ARBA" id="ARBA00022525"/>
    </source>
</evidence>
<feature type="domain" description="Expansin-like CBD" evidence="9">
    <location>
        <begin position="176"/>
        <end position="256"/>
    </location>
</feature>
<keyword evidence="3 7" id="KW-0964">Secreted</keyword>
<keyword evidence="6 7" id="KW-0961">Cell wall biogenesis/degradation</keyword>
<dbReference type="Pfam" id="PF01357">
    <property type="entry name" value="Expansin_C"/>
    <property type="match status" value="1"/>
</dbReference>
<dbReference type="PRINTS" id="PR01225">
    <property type="entry name" value="EXPANSNFAMLY"/>
</dbReference>
<dbReference type="InterPro" id="IPR007112">
    <property type="entry name" value="Expansin/allergen_DPBB_dom"/>
</dbReference>
<evidence type="ECO:0000256" key="6">
    <source>
        <dbReference type="ARBA" id="ARBA00023316"/>
    </source>
</evidence>
<evidence type="ECO:0000256" key="4">
    <source>
        <dbReference type="ARBA" id="ARBA00022729"/>
    </source>
</evidence>
<dbReference type="SUPFAM" id="SSF50685">
    <property type="entry name" value="Barwin-like endoglucanases"/>
    <property type="match status" value="1"/>
</dbReference>
<proteinExistence type="inferred from homology"/>
<dbReference type="Gene3D" id="2.60.40.760">
    <property type="entry name" value="Expansin, cellulose-binding-like domain"/>
    <property type="match status" value="1"/>
</dbReference>
<dbReference type="Gene3D" id="2.40.40.10">
    <property type="entry name" value="RlpA-like domain"/>
    <property type="match status" value="1"/>
</dbReference>
<dbReference type="SUPFAM" id="SSF49590">
    <property type="entry name" value="PHL pollen allergen"/>
    <property type="match status" value="1"/>
</dbReference>
<dbReference type="GO" id="GO:0005576">
    <property type="term" value="C:extracellular region"/>
    <property type="evidence" value="ECO:0007669"/>
    <property type="project" value="InterPro"/>
</dbReference>
<feature type="chain" id="PRO_5041769349" description="Expansin" evidence="7">
    <location>
        <begin position="26"/>
        <end position="260"/>
    </location>
</feature>
<dbReference type="InterPro" id="IPR009009">
    <property type="entry name" value="RlpA-like_DPBB"/>
</dbReference>
<dbReference type="GO" id="GO:0016020">
    <property type="term" value="C:membrane"/>
    <property type="evidence" value="ECO:0007669"/>
    <property type="project" value="UniProtKB-SubCell"/>
</dbReference>
<dbReference type="InterPro" id="IPR036908">
    <property type="entry name" value="RlpA-like_sf"/>
</dbReference>
<evidence type="ECO:0000313" key="11">
    <source>
        <dbReference type="Proteomes" id="UP001279734"/>
    </source>
</evidence>
<feature type="signal peptide" evidence="7">
    <location>
        <begin position="1"/>
        <end position="25"/>
    </location>
</feature>
<evidence type="ECO:0000256" key="7">
    <source>
        <dbReference type="RuleBase" id="RU365023"/>
    </source>
</evidence>
<dbReference type="InterPro" id="IPR002963">
    <property type="entry name" value="Expansin"/>
</dbReference>
<dbReference type="InterPro" id="IPR007117">
    <property type="entry name" value="Expansin_CBD"/>
</dbReference>
<dbReference type="GO" id="GO:0009664">
    <property type="term" value="P:plant-type cell wall organization"/>
    <property type="evidence" value="ECO:0007669"/>
    <property type="project" value="InterPro"/>
</dbReference>
<dbReference type="GO" id="GO:0009653">
    <property type="term" value="P:anatomical structure morphogenesis"/>
    <property type="evidence" value="ECO:0007669"/>
    <property type="project" value="UniProtKB-ARBA"/>
</dbReference>
<dbReference type="PANTHER" id="PTHR31867">
    <property type="entry name" value="EXPANSIN-A15"/>
    <property type="match status" value="1"/>
</dbReference>
<dbReference type="PROSITE" id="PS50843">
    <property type="entry name" value="EXPANSIN_CBD"/>
    <property type="match status" value="1"/>
</dbReference>
<dbReference type="AlphaFoldDB" id="A0AAD3T5Y2"/>
<keyword evidence="5" id="KW-0472">Membrane</keyword>
<sequence length="260" mass="28665">MESSFKGLILPLLLFLSMATPDANAKRLPFKAGPWKDAHATFYGNRDGSGTTGGACGYGDLNGGGYGLQTTALSSSLWNNGATCGACYEIKCKNSPEWCKPGASSIVVTATNQCPPNYGGQDGWCNPPREHFDLSQPAFLQIAEYKGGIVPVQYRRVPCKREGGIRFTISPKSNPWFLLVLVWNVGGAGDVQSVMIKGSNGQPWREMKRNWGQYWETHDNLVGQSLTFRVRASDRRTSTSWHVAPKNWQFGLTYQGKNFR</sequence>
<accession>A0AAD3T5Y2</accession>
<evidence type="ECO:0000256" key="2">
    <source>
        <dbReference type="ARBA" id="ARBA00022512"/>
    </source>
</evidence>
<evidence type="ECO:0000256" key="5">
    <source>
        <dbReference type="ARBA" id="ARBA00023136"/>
    </source>
</evidence>
<keyword evidence="2 7" id="KW-0134">Cell wall</keyword>
<evidence type="ECO:0000259" key="8">
    <source>
        <dbReference type="PROSITE" id="PS50842"/>
    </source>
</evidence>
<dbReference type="InterPro" id="IPR007118">
    <property type="entry name" value="Expan_Lol_pI"/>
</dbReference>
<keyword evidence="4 7" id="KW-0732">Signal</keyword>
<keyword evidence="11" id="KW-1185">Reference proteome</keyword>
<dbReference type="InterPro" id="IPR036749">
    <property type="entry name" value="Expansin_CBD_sf"/>
</dbReference>
<evidence type="ECO:0000313" key="10">
    <source>
        <dbReference type="EMBL" id="GMH23186.1"/>
    </source>
</evidence>
<comment type="caution">
    <text evidence="10">The sequence shown here is derived from an EMBL/GenBank/DDBJ whole genome shotgun (WGS) entry which is preliminary data.</text>
</comment>
<dbReference type="PRINTS" id="PR01226">
    <property type="entry name" value="EXPANSIN"/>
</dbReference>
<gene>
    <name evidence="10" type="ORF">Nepgr_025029</name>
</gene>